<feature type="domain" description="C2H2-type" evidence="2">
    <location>
        <begin position="33"/>
        <end position="56"/>
    </location>
</feature>
<comment type="caution">
    <text evidence="3">The sequence shown here is derived from an EMBL/GenBank/DDBJ whole genome shotgun (WGS) entry which is preliminary data.</text>
</comment>
<feature type="region of interest" description="Disordered" evidence="1">
    <location>
        <begin position="91"/>
        <end position="137"/>
    </location>
</feature>
<organism evidence="3 4">
    <name type="scientific">Neoarthrinium moseri</name>
    <dbReference type="NCBI Taxonomy" id="1658444"/>
    <lineage>
        <taxon>Eukaryota</taxon>
        <taxon>Fungi</taxon>
        <taxon>Dikarya</taxon>
        <taxon>Ascomycota</taxon>
        <taxon>Pezizomycotina</taxon>
        <taxon>Sordariomycetes</taxon>
        <taxon>Xylariomycetidae</taxon>
        <taxon>Amphisphaeriales</taxon>
        <taxon>Apiosporaceae</taxon>
        <taxon>Neoarthrinium</taxon>
    </lineage>
</organism>
<dbReference type="InterPro" id="IPR022190">
    <property type="entry name" value="DUF3716"/>
</dbReference>
<protein>
    <recommendedName>
        <fullName evidence="2">C2H2-type domain-containing protein</fullName>
    </recommendedName>
</protein>
<accession>A0A9P9WEL2</accession>
<dbReference type="InterPro" id="IPR013087">
    <property type="entry name" value="Znf_C2H2_type"/>
</dbReference>
<dbReference type="EMBL" id="JAFIMR010000034">
    <property type="protein sequence ID" value="KAI1859422.1"/>
    <property type="molecule type" value="Genomic_DNA"/>
</dbReference>
<feature type="region of interest" description="Disordered" evidence="1">
    <location>
        <begin position="281"/>
        <end position="367"/>
    </location>
</feature>
<gene>
    <name evidence="3" type="ORF">JX265_010425</name>
</gene>
<dbReference type="AlphaFoldDB" id="A0A9P9WEL2"/>
<evidence type="ECO:0000313" key="3">
    <source>
        <dbReference type="EMBL" id="KAI1859422.1"/>
    </source>
</evidence>
<feature type="compositionally biased region" description="Polar residues" evidence="1">
    <location>
        <begin position="104"/>
        <end position="116"/>
    </location>
</feature>
<evidence type="ECO:0000259" key="2">
    <source>
        <dbReference type="PROSITE" id="PS00028"/>
    </source>
</evidence>
<dbReference type="Pfam" id="PF12511">
    <property type="entry name" value="DUF3716"/>
    <property type="match status" value="1"/>
</dbReference>
<dbReference type="Proteomes" id="UP000829685">
    <property type="component" value="Unassembled WGS sequence"/>
</dbReference>
<keyword evidence="4" id="KW-1185">Reference proteome</keyword>
<proteinExistence type="predicted"/>
<feature type="compositionally biased region" description="Polar residues" evidence="1">
    <location>
        <begin position="354"/>
        <end position="367"/>
    </location>
</feature>
<evidence type="ECO:0000256" key="1">
    <source>
        <dbReference type="SAM" id="MobiDB-lite"/>
    </source>
</evidence>
<reference evidence="3" key="1">
    <citation type="submission" date="2021-03" db="EMBL/GenBank/DDBJ databases">
        <title>Revisited historic fungal species revealed as producer of novel bioactive compounds through whole genome sequencing and comparative genomics.</title>
        <authorList>
            <person name="Vignolle G.A."/>
            <person name="Hochenegger N."/>
            <person name="Mach R.L."/>
            <person name="Mach-Aigner A.R."/>
            <person name="Javad Rahimi M."/>
            <person name="Salim K.A."/>
            <person name="Chan C.M."/>
            <person name="Lim L.B.L."/>
            <person name="Cai F."/>
            <person name="Druzhinina I.S."/>
            <person name="U'Ren J.M."/>
            <person name="Derntl C."/>
        </authorList>
    </citation>
    <scope>NUCLEOTIDE SEQUENCE</scope>
    <source>
        <strain evidence="3">TUCIM 5799</strain>
    </source>
</reference>
<name>A0A9P9WEL2_9PEZI</name>
<dbReference type="PROSITE" id="PS00028">
    <property type="entry name" value="ZINC_FINGER_C2H2_1"/>
    <property type="match status" value="1"/>
</dbReference>
<sequence length="504" mass="55038">MWRLANGTTVPAHGALLPPGYQPHPDIERPWICPIRSCRTIFEHLHSLGGHFNSKHRAARLNDNGDGTFSVLGFRIGRGRLPAIVVSQRPLDPEEHSMARPALPSQQKGPQDTVASSKRPEAAPGTTDLDLAKSTSTSTIENSAALDEVAIWTWKNTIHPHLQDTPVSPIPARGHVQDLLPLKRVRGISFNPLGPKFFESRPQDISALIIQLTGNKAIVPCKRCQQGKGPFAGCFVISPDAPLHVRRLVTSCANCFYKGNQTYCGELAKWHRKTYPELKESGVPATVGASPPRMTRSNSGDAKPIASDNHPPKTRKSSNVSSAASTAEKGTPSKNPKPPISAETRQLRRKKSPSETQSGAQVANTTLRIPAIEREKDQSLQLSMEDWEIAPGRIRNVSLDTVENIAFSAAYLAHGEEVSVAPDVGFHVLSIKPGGTHRFKAATDRMRLCSIARGKVKVKMLEEQFEIGPNGMFQVKSNTACVVENRIYGDATLHVSVMPDEFMT</sequence>
<dbReference type="OrthoDB" id="3545073at2759"/>
<evidence type="ECO:0000313" key="4">
    <source>
        <dbReference type="Proteomes" id="UP000829685"/>
    </source>
</evidence>